<gene>
    <name evidence="2" type="ORF">SAMN03159343_1452</name>
</gene>
<evidence type="ECO:0000313" key="3">
    <source>
        <dbReference type="Proteomes" id="UP000198981"/>
    </source>
</evidence>
<evidence type="ECO:0000313" key="2">
    <source>
        <dbReference type="EMBL" id="SCX44656.1"/>
    </source>
</evidence>
<dbReference type="STRING" id="1960309.SAMN03159343_1452"/>
<keyword evidence="1" id="KW-1133">Transmembrane helix</keyword>
<protein>
    <submittedName>
        <fullName evidence="2">Uncharacterized protein</fullName>
    </submittedName>
</protein>
<organism evidence="2 3">
    <name type="scientific">Klenkia marina</name>
    <dbReference type="NCBI Taxonomy" id="1960309"/>
    <lineage>
        <taxon>Bacteria</taxon>
        <taxon>Bacillati</taxon>
        <taxon>Actinomycetota</taxon>
        <taxon>Actinomycetes</taxon>
        <taxon>Geodermatophilales</taxon>
        <taxon>Geodermatophilaceae</taxon>
        <taxon>Klenkia</taxon>
    </lineage>
</organism>
<reference evidence="3" key="1">
    <citation type="submission" date="2016-10" db="EMBL/GenBank/DDBJ databases">
        <authorList>
            <person name="Varghese N."/>
            <person name="Submissions S."/>
        </authorList>
    </citation>
    <scope>NUCLEOTIDE SEQUENCE [LARGE SCALE GENOMIC DNA]</scope>
    <source>
        <strain evidence="3">DSM 45722</strain>
    </source>
</reference>
<dbReference type="RefSeq" id="WP_207798354.1">
    <property type="nucleotide sequence ID" value="NZ_FMUH01000002.1"/>
</dbReference>
<evidence type="ECO:0000256" key="1">
    <source>
        <dbReference type="SAM" id="Phobius"/>
    </source>
</evidence>
<dbReference type="EMBL" id="FMUH01000002">
    <property type="protein sequence ID" value="SCX44656.1"/>
    <property type="molecule type" value="Genomic_DNA"/>
</dbReference>
<proteinExistence type="predicted"/>
<dbReference type="AlphaFoldDB" id="A0A1G4XTX2"/>
<feature type="transmembrane region" description="Helical" evidence="1">
    <location>
        <begin position="184"/>
        <end position="204"/>
    </location>
</feature>
<dbReference type="Proteomes" id="UP000198981">
    <property type="component" value="Unassembled WGS sequence"/>
</dbReference>
<keyword evidence="1" id="KW-0472">Membrane</keyword>
<feature type="transmembrane region" description="Helical" evidence="1">
    <location>
        <begin position="151"/>
        <end position="172"/>
    </location>
</feature>
<name>A0A1G4XTX2_9ACTN</name>
<feature type="transmembrane region" description="Helical" evidence="1">
    <location>
        <begin position="210"/>
        <end position="230"/>
    </location>
</feature>
<keyword evidence="1" id="KW-0812">Transmembrane</keyword>
<feature type="transmembrane region" description="Helical" evidence="1">
    <location>
        <begin position="98"/>
        <end position="120"/>
    </location>
</feature>
<accession>A0A1G4XTX2</accession>
<keyword evidence="3" id="KW-1185">Reference proteome</keyword>
<sequence length="245" mass="24975">MAFDVPPGRTFDQGFDPLYVSARGDDAEEITRCFTGLADGSTVRAALGPAGFSRCTAWSPTGSASPGCWTWPPPGDPWVGQDDRVSTWEQSRNAERRAAVRSAAAVLCLLLAVSLLSTWVTETAGRPDRDVLGLGYGPAASARDADGSTGAALAFSVPVLLVLATAVAAALVSADPGRRRSQVLAGLGATGTVVLLLVVLVVSVDDDLAGGHTGLALALGACAGAAALGFRTAAVDLDRNRDAAR</sequence>